<protein>
    <recommendedName>
        <fullName evidence="1">YqaJ viral recombinase domain-containing protein</fullName>
    </recommendedName>
</protein>
<evidence type="ECO:0000313" key="3">
    <source>
        <dbReference type="Proteomes" id="UP000663842"/>
    </source>
</evidence>
<organism evidence="2 3">
    <name type="scientific">Rotaria magnacalcarata</name>
    <dbReference type="NCBI Taxonomy" id="392030"/>
    <lineage>
        <taxon>Eukaryota</taxon>
        <taxon>Metazoa</taxon>
        <taxon>Spiralia</taxon>
        <taxon>Gnathifera</taxon>
        <taxon>Rotifera</taxon>
        <taxon>Eurotatoria</taxon>
        <taxon>Bdelloidea</taxon>
        <taxon>Philodinida</taxon>
        <taxon>Philodinidae</taxon>
        <taxon>Rotaria</taxon>
    </lineage>
</organism>
<evidence type="ECO:0000313" key="2">
    <source>
        <dbReference type="EMBL" id="CAF3994057.1"/>
    </source>
</evidence>
<dbReference type="PANTHER" id="PTHR47526:SF3">
    <property type="entry name" value="PHD-TYPE DOMAIN-CONTAINING PROTEIN"/>
    <property type="match status" value="1"/>
</dbReference>
<dbReference type="Proteomes" id="UP000663842">
    <property type="component" value="Unassembled WGS sequence"/>
</dbReference>
<evidence type="ECO:0000259" key="1">
    <source>
        <dbReference type="Pfam" id="PF09588"/>
    </source>
</evidence>
<dbReference type="Gene3D" id="3.90.320.10">
    <property type="match status" value="1"/>
</dbReference>
<feature type="domain" description="YqaJ viral recombinase" evidence="1">
    <location>
        <begin position="273"/>
        <end position="387"/>
    </location>
</feature>
<accession>A0A819NFI7</accession>
<dbReference type="PANTHER" id="PTHR47526">
    <property type="entry name" value="ATP-DEPENDENT DNA HELICASE"/>
    <property type="match status" value="1"/>
</dbReference>
<comment type="caution">
    <text evidence="2">The sequence shown here is derived from an EMBL/GenBank/DDBJ whole genome shotgun (WGS) entry which is preliminary data.</text>
</comment>
<name>A0A819NFI7_9BILA</name>
<dbReference type="AlphaFoldDB" id="A0A819NFI7"/>
<reference evidence="2" key="1">
    <citation type="submission" date="2021-02" db="EMBL/GenBank/DDBJ databases">
        <authorList>
            <person name="Nowell W R."/>
        </authorList>
    </citation>
    <scope>NUCLEOTIDE SEQUENCE</scope>
</reference>
<dbReference type="SUPFAM" id="SSF52980">
    <property type="entry name" value="Restriction endonuclease-like"/>
    <property type="match status" value="1"/>
</dbReference>
<dbReference type="EMBL" id="CAJOBF010001905">
    <property type="protein sequence ID" value="CAF3994057.1"/>
    <property type="molecule type" value="Genomic_DNA"/>
</dbReference>
<dbReference type="GO" id="GO:0006281">
    <property type="term" value="P:DNA repair"/>
    <property type="evidence" value="ECO:0007669"/>
    <property type="project" value="UniProtKB-ARBA"/>
</dbReference>
<gene>
    <name evidence="2" type="ORF">UXM345_LOCUS15779</name>
</gene>
<dbReference type="InterPro" id="IPR011335">
    <property type="entry name" value="Restrct_endonuc-II-like"/>
</dbReference>
<proteinExistence type="predicted"/>
<sequence>MSSTVTPISIIDYKRPFNIDLGSITEYFCSVLASDGSHNRGALKDGNLLFKDHYVHSINIYKQYTKRTISAKCRAQMKKSTTYQINMIINTNRPADILEGTRECVAGNGPRAACKHLAALSFALVDYDQNKLYEACTQRLQQWHQPTRKSSNPVPLLNIRFTRLHHNRNEEKNLKYSKFFANYTYAPKASTTLNQLLIKYDQQSSAAAFFLLPGEDKNSFISLPARIIGAVPNSLDFILNSLMLKYYKDHVYLLPIQISNLEQITRGQSSSDQWHEARKLRISSTNVYDIAVQAKDFKKLAKSILDNQSKDLSFIPAMRHSILNEEMCRRRYVTEKDVNGIVSITHPCGLVVDPTAPYLCCSPDAVVVESINNIMSYGILECKCVHAEPNATWDDLITVREHFCLEKYGDHLRLRTDHPYFYQLITLMGILDLSWIDICIMKGNDVHIQRFIHDESIWSMIKQKLTNFYFNFFLFEVVKIH</sequence>
<dbReference type="InterPro" id="IPR019080">
    <property type="entry name" value="YqaJ_viral_recombinase"/>
</dbReference>
<dbReference type="Pfam" id="PF09588">
    <property type="entry name" value="YqaJ"/>
    <property type="match status" value="1"/>
</dbReference>
<dbReference type="InterPro" id="IPR011604">
    <property type="entry name" value="PDDEXK-like_dom_sf"/>
</dbReference>
<dbReference type="CDD" id="cd22343">
    <property type="entry name" value="PDDEXK_lambda_exonuclease-like"/>
    <property type="match status" value="1"/>
</dbReference>